<evidence type="ECO:0000256" key="3">
    <source>
        <dbReference type="PROSITE-ProRule" id="PRU00023"/>
    </source>
</evidence>
<dbReference type="InterPro" id="IPR050889">
    <property type="entry name" value="Dendritic_Spine_Reg/Scaffold"/>
</dbReference>
<dbReference type="eggNOG" id="KOG0504">
    <property type="taxonomic scope" value="Eukaryota"/>
</dbReference>
<dbReference type="InParanoid" id="E9HXF6"/>
<dbReference type="PhylomeDB" id="E9HXF6"/>
<feature type="repeat" description="ANK" evidence="3">
    <location>
        <begin position="171"/>
        <end position="203"/>
    </location>
</feature>
<proteinExistence type="predicted"/>
<protein>
    <submittedName>
        <fullName evidence="5">Uncharacterized protein</fullName>
    </submittedName>
</protein>
<keyword evidence="6" id="KW-1185">Reference proteome</keyword>
<name>E9HXF6_DAPPU</name>
<dbReference type="HOGENOM" id="CLU_1302394_0_0_1"/>
<dbReference type="SUPFAM" id="SSF48403">
    <property type="entry name" value="Ankyrin repeat"/>
    <property type="match status" value="1"/>
</dbReference>
<evidence type="ECO:0000256" key="4">
    <source>
        <dbReference type="SAM" id="MobiDB-lite"/>
    </source>
</evidence>
<dbReference type="AlphaFoldDB" id="E9HXF6"/>
<gene>
    <name evidence="5" type="ORF">DAPPUDRAFT_67009</name>
</gene>
<dbReference type="PANTHER" id="PTHR24166:SF48">
    <property type="entry name" value="PROTEIN VAPYRIN"/>
    <property type="match status" value="1"/>
</dbReference>
<evidence type="ECO:0000313" key="5">
    <source>
        <dbReference type="EMBL" id="EFX63575.1"/>
    </source>
</evidence>
<dbReference type="PANTHER" id="PTHR24166">
    <property type="entry name" value="ROLLING PEBBLES, ISOFORM B"/>
    <property type="match status" value="1"/>
</dbReference>
<organism evidence="5 6">
    <name type="scientific">Daphnia pulex</name>
    <name type="common">Water flea</name>
    <dbReference type="NCBI Taxonomy" id="6669"/>
    <lineage>
        <taxon>Eukaryota</taxon>
        <taxon>Metazoa</taxon>
        <taxon>Ecdysozoa</taxon>
        <taxon>Arthropoda</taxon>
        <taxon>Crustacea</taxon>
        <taxon>Branchiopoda</taxon>
        <taxon>Diplostraca</taxon>
        <taxon>Cladocera</taxon>
        <taxon>Anomopoda</taxon>
        <taxon>Daphniidae</taxon>
        <taxon>Daphnia</taxon>
    </lineage>
</organism>
<dbReference type="PROSITE" id="PS50297">
    <property type="entry name" value="ANK_REP_REGION"/>
    <property type="match status" value="1"/>
</dbReference>
<dbReference type="KEGG" id="dpx:DAPPUDRAFT_67009"/>
<evidence type="ECO:0000256" key="1">
    <source>
        <dbReference type="ARBA" id="ARBA00022737"/>
    </source>
</evidence>
<dbReference type="STRING" id="6669.E9HXF6"/>
<keyword evidence="1" id="KW-0677">Repeat</keyword>
<evidence type="ECO:0000313" key="6">
    <source>
        <dbReference type="Proteomes" id="UP000000305"/>
    </source>
</evidence>
<sequence length="212" mass="23100">MCDRGKLNNKRGSTEPLNGDSAFQKFARSNSASGIENAAPTGRVDVTNNRKETALIVATQNNTCRAMATLIRLGVEINLQDVQSNTALHYAVWTMSEKAVEILSAAAADFNIPNSDGHDPSTRTRLNKTPLHIALDKAGNSMLHITCTGKSANILRHMFEIFLDLNIRNLSEETPLHLACALNNTAVVSELCARRADITAQDSRKRTPLMTA</sequence>
<dbReference type="EMBL" id="GL733037">
    <property type="protein sequence ID" value="EFX63575.1"/>
    <property type="molecule type" value="Genomic_DNA"/>
</dbReference>
<dbReference type="OrthoDB" id="6339708at2759"/>
<feature type="non-terminal residue" evidence="5">
    <location>
        <position position="212"/>
    </location>
</feature>
<feature type="repeat" description="ANK" evidence="3">
    <location>
        <begin position="83"/>
        <end position="115"/>
    </location>
</feature>
<dbReference type="SMART" id="SM00248">
    <property type="entry name" value="ANK"/>
    <property type="match status" value="4"/>
</dbReference>
<feature type="region of interest" description="Disordered" evidence="4">
    <location>
        <begin position="1"/>
        <end position="22"/>
    </location>
</feature>
<keyword evidence="2 3" id="KW-0040">ANK repeat</keyword>
<dbReference type="Pfam" id="PF12796">
    <property type="entry name" value="Ank_2"/>
    <property type="match status" value="2"/>
</dbReference>
<dbReference type="InterPro" id="IPR002110">
    <property type="entry name" value="Ankyrin_rpt"/>
</dbReference>
<accession>E9HXF6</accession>
<evidence type="ECO:0000256" key="2">
    <source>
        <dbReference type="ARBA" id="ARBA00023043"/>
    </source>
</evidence>
<dbReference type="PROSITE" id="PS50088">
    <property type="entry name" value="ANK_REPEAT"/>
    <property type="match status" value="2"/>
</dbReference>
<dbReference type="Proteomes" id="UP000000305">
    <property type="component" value="Unassembled WGS sequence"/>
</dbReference>
<reference evidence="5 6" key="1">
    <citation type="journal article" date="2011" name="Science">
        <title>The ecoresponsive genome of Daphnia pulex.</title>
        <authorList>
            <person name="Colbourne J.K."/>
            <person name="Pfrender M.E."/>
            <person name="Gilbert D."/>
            <person name="Thomas W.K."/>
            <person name="Tucker A."/>
            <person name="Oakley T.H."/>
            <person name="Tokishita S."/>
            <person name="Aerts A."/>
            <person name="Arnold G.J."/>
            <person name="Basu M.K."/>
            <person name="Bauer D.J."/>
            <person name="Caceres C.E."/>
            <person name="Carmel L."/>
            <person name="Casola C."/>
            <person name="Choi J.H."/>
            <person name="Detter J.C."/>
            <person name="Dong Q."/>
            <person name="Dusheyko S."/>
            <person name="Eads B.D."/>
            <person name="Frohlich T."/>
            <person name="Geiler-Samerotte K.A."/>
            <person name="Gerlach D."/>
            <person name="Hatcher P."/>
            <person name="Jogdeo S."/>
            <person name="Krijgsveld J."/>
            <person name="Kriventseva E.V."/>
            <person name="Kultz D."/>
            <person name="Laforsch C."/>
            <person name="Lindquist E."/>
            <person name="Lopez J."/>
            <person name="Manak J.R."/>
            <person name="Muller J."/>
            <person name="Pangilinan J."/>
            <person name="Patwardhan R.P."/>
            <person name="Pitluck S."/>
            <person name="Pritham E.J."/>
            <person name="Rechtsteiner A."/>
            <person name="Rho M."/>
            <person name="Rogozin I.B."/>
            <person name="Sakarya O."/>
            <person name="Salamov A."/>
            <person name="Schaack S."/>
            <person name="Shapiro H."/>
            <person name="Shiga Y."/>
            <person name="Skalitzky C."/>
            <person name="Smith Z."/>
            <person name="Souvorov A."/>
            <person name="Sung W."/>
            <person name="Tang Z."/>
            <person name="Tsuchiya D."/>
            <person name="Tu H."/>
            <person name="Vos H."/>
            <person name="Wang M."/>
            <person name="Wolf Y.I."/>
            <person name="Yamagata H."/>
            <person name="Yamada T."/>
            <person name="Ye Y."/>
            <person name="Shaw J.R."/>
            <person name="Andrews J."/>
            <person name="Crease T.J."/>
            <person name="Tang H."/>
            <person name="Lucas S.M."/>
            <person name="Robertson H.M."/>
            <person name="Bork P."/>
            <person name="Koonin E.V."/>
            <person name="Zdobnov E.M."/>
            <person name="Grigoriev I.V."/>
            <person name="Lynch M."/>
            <person name="Boore J.L."/>
        </authorList>
    </citation>
    <scope>NUCLEOTIDE SEQUENCE [LARGE SCALE GENOMIC DNA]</scope>
</reference>
<dbReference type="InterPro" id="IPR036770">
    <property type="entry name" value="Ankyrin_rpt-contain_sf"/>
</dbReference>
<dbReference type="Gene3D" id="1.25.40.20">
    <property type="entry name" value="Ankyrin repeat-containing domain"/>
    <property type="match status" value="2"/>
</dbReference>